<dbReference type="VEuPathDB" id="FungiDB:GGTG_13169"/>
<sequence>MVSGPNRPPSLVFVADIPRERANNVGLAMEPEISQRRDTSYLVWPGSARGDSWPAPWSEGRHRACPPRSPAGLELCRARYPAPLLRRCMCLHPTSHDGLGNGGLAVSQGWPLAASPGWMHAQSRIRQGSEHVFPEKLGMVSNPPDRCSIMPSA</sequence>
<reference evidence="1" key="2">
    <citation type="submission" date="2010-07" db="EMBL/GenBank/DDBJ databases">
        <authorList>
            <consortium name="The Broad Institute Genome Sequencing Platform"/>
            <consortium name="Broad Institute Genome Sequencing Center for Infectious Disease"/>
            <person name="Ma L.-J."/>
            <person name="Dead R."/>
            <person name="Young S."/>
            <person name="Zeng Q."/>
            <person name="Koehrsen M."/>
            <person name="Alvarado L."/>
            <person name="Berlin A."/>
            <person name="Chapman S.B."/>
            <person name="Chen Z."/>
            <person name="Freedman E."/>
            <person name="Gellesch M."/>
            <person name="Goldberg J."/>
            <person name="Griggs A."/>
            <person name="Gujja S."/>
            <person name="Heilman E.R."/>
            <person name="Heiman D."/>
            <person name="Hepburn T."/>
            <person name="Howarth C."/>
            <person name="Jen D."/>
            <person name="Larson L."/>
            <person name="Mehta T."/>
            <person name="Neiman D."/>
            <person name="Pearson M."/>
            <person name="Roberts A."/>
            <person name="Saif S."/>
            <person name="Shea T."/>
            <person name="Shenoy N."/>
            <person name="Sisk P."/>
            <person name="Stolte C."/>
            <person name="Sykes S."/>
            <person name="Walk T."/>
            <person name="White J."/>
            <person name="Yandava C."/>
            <person name="Haas B."/>
            <person name="Nusbaum C."/>
            <person name="Birren B."/>
        </authorList>
    </citation>
    <scope>NUCLEOTIDE SEQUENCE</scope>
    <source>
        <strain evidence="1">R3-111a-1</strain>
    </source>
</reference>
<reference evidence="2" key="5">
    <citation type="submission" date="2018-04" db="UniProtKB">
        <authorList>
            <consortium name="EnsemblFungi"/>
        </authorList>
    </citation>
    <scope>IDENTIFICATION</scope>
    <source>
        <strain evidence="2">R3-111a-1</strain>
    </source>
</reference>
<dbReference type="EMBL" id="GL385404">
    <property type="protein sequence ID" value="EJT69551.1"/>
    <property type="molecule type" value="Genomic_DNA"/>
</dbReference>
<dbReference type="AlphaFoldDB" id="J3PI39"/>
<reference evidence="1" key="3">
    <citation type="submission" date="2010-09" db="EMBL/GenBank/DDBJ databases">
        <title>Annotation of Gaeumannomyces graminis var. tritici R3-111a-1.</title>
        <authorList>
            <consortium name="The Broad Institute Genome Sequencing Platform"/>
            <person name="Ma L.-J."/>
            <person name="Dead R."/>
            <person name="Young S.K."/>
            <person name="Zeng Q."/>
            <person name="Gargeya S."/>
            <person name="Fitzgerald M."/>
            <person name="Haas B."/>
            <person name="Abouelleil A."/>
            <person name="Alvarado L."/>
            <person name="Arachchi H.M."/>
            <person name="Berlin A."/>
            <person name="Brown A."/>
            <person name="Chapman S.B."/>
            <person name="Chen Z."/>
            <person name="Dunbar C."/>
            <person name="Freedman E."/>
            <person name="Gearin G."/>
            <person name="Gellesch M."/>
            <person name="Goldberg J."/>
            <person name="Griggs A."/>
            <person name="Gujja S."/>
            <person name="Heiman D."/>
            <person name="Howarth C."/>
            <person name="Larson L."/>
            <person name="Lui A."/>
            <person name="MacDonald P.J.P."/>
            <person name="Mehta T."/>
            <person name="Montmayeur A."/>
            <person name="Murphy C."/>
            <person name="Neiman D."/>
            <person name="Pearson M."/>
            <person name="Priest M."/>
            <person name="Roberts A."/>
            <person name="Saif S."/>
            <person name="Shea T."/>
            <person name="Shenoy N."/>
            <person name="Sisk P."/>
            <person name="Stolte C."/>
            <person name="Sykes S."/>
            <person name="Yandava C."/>
            <person name="Wortman J."/>
            <person name="Nusbaum C."/>
            <person name="Birren B."/>
        </authorList>
    </citation>
    <scope>NUCLEOTIDE SEQUENCE</scope>
    <source>
        <strain evidence="1">R3-111a-1</strain>
    </source>
</reference>
<gene>
    <name evidence="2" type="primary">20353627</name>
    <name evidence="1" type="ORF">GGTG_13169</name>
</gene>
<dbReference type="Proteomes" id="UP000006039">
    <property type="component" value="Unassembled WGS sequence"/>
</dbReference>
<dbReference type="GeneID" id="20353627"/>
<evidence type="ECO:0000313" key="3">
    <source>
        <dbReference type="Proteomes" id="UP000006039"/>
    </source>
</evidence>
<evidence type="ECO:0000313" key="2">
    <source>
        <dbReference type="EnsemblFungi" id="EJT69551"/>
    </source>
</evidence>
<dbReference type="RefSeq" id="XP_009229336.1">
    <property type="nucleotide sequence ID" value="XM_009231072.1"/>
</dbReference>
<protein>
    <submittedName>
        <fullName evidence="1 2">Uncharacterized protein</fullName>
    </submittedName>
</protein>
<accession>J3PI39</accession>
<proteinExistence type="predicted"/>
<reference evidence="2" key="4">
    <citation type="journal article" date="2015" name="G3 (Bethesda)">
        <title>Genome sequences of three phytopathogenic species of the Magnaporthaceae family of fungi.</title>
        <authorList>
            <person name="Okagaki L.H."/>
            <person name="Nunes C.C."/>
            <person name="Sailsbery J."/>
            <person name="Clay B."/>
            <person name="Brown D."/>
            <person name="John T."/>
            <person name="Oh Y."/>
            <person name="Young N."/>
            <person name="Fitzgerald M."/>
            <person name="Haas B.J."/>
            <person name="Zeng Q."/>
            <person name="Young S."/>
            <person name="Adiconis X."/>
            <person name="Fan L."/>
            <person name="Levin J.Z."/>
            <person name="Mitchell T.K."/>
            <person name="Okubara P.A."/>
            <person name="Farman M.L."/>
            <person name="Kohn L.M."/>
            <person name="Birren B."/>
            <person name="Ma L.-J."/>
            <person name="Dean R.A."/>
        </authorList>
    </citation>
    <scope>NUCLEOTIDE SEQUENCE</scope>
    <source>
        <strain evidence="2">R3-111a-1</strain>
    </source>
</reference>
<dbReference type="HOGENOM" id="CLU_1713358_0_0_1"/>
<name>J3PI39_GAET3</name>
<evidence type="ECO:0000313" key="1">
    <source>
        <dbReference type="EMBL" id="EJT69551.1"/>
    </source>
</evidence>
<organism evidence="1">
    <name type="scientific">Gaeumannomyces tritici (strain R3-111a-1)</name>
    <name type="common">Wheat and barley take-all root rot fungus</name>
    <name type="synonym">Gaeumannomyces graminis var. tritici</name>
    <dbReference type="NCBI Taxonomy" id="644352"/>
    <lineage>
        <taxon>Eukaryota</taxon>
        <taxon>Fungi</taxon>
        <taxon>Dikarya</taxon>
        <taxon>Ascomycota</taxon>
        <taxon>Pezizomycotina</taxon>
        <taxon>Sordariomycetes</taxon>
        <taxon>Sordariomycetidae</taxon>
        <taxon>Magnaporthales</taxon>
        <taxon>Magnaporthaceae</taxon>
        <taxon>Gaeumannomyces</taxon>
    </lineage>
</organism>
<reference evidence="3" key="1">
    <citation type="submission" date="2010-07" db="EMBL/GenBank/DDBJ databases">
        <title>The genome sequence of Gaeumannomyces graminis var. tritici strain R3-111a-1.</title>
        <authorList>
            <consortium name="The Broad Institute Genome Sequencing Platform"/>
            <person name="Ma L.-J."/>
            <person name="Dead R."/>
            <person name="Young S."/>
            <person name="Zeng Q."/>
            <person name="Koehrsen M."/>
            <person name="Alvarado L."/>
            <person name="Berlin A."/>
            <person name="Chapman S.B."/>
            <person name="Chen Z."/>
            <person name="Freedman E."/>
            <person name="Gellesch M."/>
            <person name="Goldberg J."/>
            <person name="Griggs A."/>
            <person name="Gujja S."/>
            <person name="Heilman E.R."/>
            <person name="Heiman D."/>
            <person name="Hepburn T."/>
            <person name="Howarth C."/>
            <person name="Jen D."/>
            <person name="Larson L."/>
            <person name="Mehta T."/>
            <person name="Neiman D."/>
            <person name="Pearson M."/>
            <person name="Roberts A."/>
            <person name="Saif S."/>
            <person name="Shea T."/>
            <person name="Shenoy N."/>
            <person name="Sisk P."/>
            <person name="Stolte C."/>
            <person name="Sykes S."/>
            <person name="Walk T."/>
            <person name="White J."/>
            <person name="Yandava C."/>
            <person name="Haas B."/>
            <person name="Nusbaum C."/>
            <person name="Birren B."/>
        </authorList>
    </citation>
    <scope>NUCLEOTIDE SEQUENCE [LARGE SCALE GENOMIC DNA]</scope>
    <source>
        <strain evidence="3">R3-111a-1</strain>
    </source>
</reference>
<keyword evidence="3" id="KW-1185">Reference proteome</keyword>
<dbReference type="EnsemblFungi" id="EJT69551">
    <property type="protein sequence ID" value="EJT69551"/>
    <property type="gene ID" value="GGTG_13169"/>
</dbReference>